<keyword evidence="6 7" id="KW-0472">Membrane</keyword>
<dbReference type="GO" id="GO:0015184">
    <property type="term" value="F:L-cystine transmembrane transporter activity"/>
    <property type="evidence" value="ECO:0007669"/>
    <property type="project" value="TreeGrafter"/>
</dbReference>
<dbReference type="Pfam" id="PF04193">
    <property type="entry name" value="PQ-loop"/>
    <property type="match status" value="2"/>
</dbReference>
<evidence type="ECO:0000313" key="8">
    <source>
        <dbReference type="EMBL" id="KDQ05566.1"/>
    </source>
</evidence>
<dbReference type="GO" id="GO:0000324">
    <property type="term" value="C:fungal-type vacuole"/>
    <property type="evidence" value="ECO:0007669"/>
    <property type="project" value="TreeGrafter"/>
</dbReference>
<keyword evidence="5 7" id="KW-1133">Transmembrane helix</keyword>
<dbReference type="AlphaFoldDB" id="A0A067M1U5"/>
<evidence type="ECO:0000313" key="9">
    <source>
        <dbReference type="Proteomes" id="UP000027195"/>
    </source>
</evidence>
<keyword evidence="3 7" id="KW-0812">Transmembrane</keyword>
<comment type="subcellular location">
    <subcellularLocation>
        <location evidence="1">Endomembrane system</location>
        <topology evidence="1">Multi-pass membrane protein</topology>
    </subcellularLocation>
</comment>
<accession>A0A067M1U5</accession>
<dbReference type="PANTHER" id="PTHR13131">
    <property type="entry name" value="CYSTINOSIN"/>
    <property type="match status" value="1"/>
</dbReference>
<dbReference type="GO" id="GO:0005774">
    <property type="term" value="C:vacuolar membrane"/>
    <property type="evidence" value="ECO:0007669"/>
    <property type="project" value="TreeGrafter"/>
</dbReference>
<feature type="transmembrane region" description="Helical" evidence="7">
    <location>
        <begin position="45"/>
        <end position="65"/>
    </location>
</feature>
<evidence type="ECO:0000256" key="5">
    <source>
        <dbReference type="ARBA" id="ARBA00022989"/>
    </source>
</evidence>
<reference evidence="9" key="1">
    <citation type="journal article" date="2014" name="Proc. Natl. Acad. Sci. U.S.A.">
        <title>Extensive sampling of basidiomycete genomes demonstrates inadequacy of the white-rot/brown-rot paradigm for wood decay fungi.</title>
        <authorList>
            <person name="Riley R."/>
            <person name="Salamov A.A."/>
            <person name="Brown D.W."/>
            <person name="Nagy L.G."/>
            <person name="Floudas D."/>
            <person name="Held B.W."/>
            <person name="Levasseur A."/>
            <person name="Lombard V."/>
            <person name="Morin E."/>
            <person name="Otillar R."/>
            <person name="Lindquist E.A."/>
            <person name="Sun H."/>
            <person name="LaButti K.M."/>
            <person name="Schmutz J."/>
            <person name="Jabbour D."/>
            <person name="Luo H."/>
            <person name="Baker S.E."/>
            <person name="Pisabarro A.G."/>
            <person name="Walton J.D."/>
            <person name="Blanchette R.A."/>
            <person name="Henrissat B."/>
            <person name="Martin F."/>
            <person name="Cullen D."/>
            <person name="Hibbett D.S."/>
            <person name="Grigoriev I.V."/>
        </authorList>
    </citation>
    <scope>NUCLEOTIDE SEQUENCE [LARGE SCALE GENOMIC DNA]</scope>
    <source>
        <strain evidence="9">FD-172 SS1</strain>
    </source>
</reference>
<keyword evidence="4" id="KW-0677">Repeat</keyword>
<dbReference type="NCBIfam" id="TIGR00951">
    <property type="entry name" value="2A43"/>
    <property type="match status" value="1"/>
</dbReference>
<evidence type="ECO:0000256" key="1">
    <source>
        <dbReference type="ARBA" id="ARBA00004127"/>
    </source>
</evidence>
<dbReference type="InterPro" id="IPR006603">
    <property type="entry name" value="PQ-loop_rpt"/>
</dbReference>
<evidence type="ECO:0008006" key="10">
    <source>
        <dbReference type="Google" id="ProtNLM"/>
    </source>
</evidence>
<keyword evidence="9" id="KW-1185">Reference proteome</keyword>
<dbReference type="STRING" id="930990.A0A067M1U5"/>
<proteinExistence type="predicted"/>
<name>A0A067M1U5_BOTB1</name>
<keyword evidence="2" id="KW-0813">Transport</keyword>
<dbReference type="SMART" id="SM00679">
    <property type="entry name" value="CTNS"/>
    <property type="match status" value="2"/>
</dbReference>
<dbReference type="InParanoid" id="A0A067M1U5"/>
<protein>
    <recommendedName>
        <fullName evidence="10">Cystinosin</fullName>
    </recommendedName>
</protein>
<dbReference type="EMBL" id="KL198243">
    <property type="protein sequence ID" value="KDQ05566.1"/>
    <property type="molecule type" value="Genomic_DNA"/>
</dbReference>
<organism evidence="8 9">
    <name type="scientific">Botryobasidium botryosum (strain FD-172 SS1)</name>
    <dbReference type="NCBI Taxonomy" id="930990"/>
    <lineage>
        <taxon>Eukaryota</taxon>
        <taxon>Fungi</taxon>
        <taxon>Dikarya</taxon>
        <taxon>Basidiomycota</taxon>
        <taxon>Agaricomycotina</taxon>
        <taxon>Agaricomycetes</taxon>
        <taxon>Cantharellales</taxon>
        <taxon>Botryobasidiaceae</taxon>
        <taxon>Botryobasidium</taxon>
    </lineage>
</organism>
<evidence type="ECO:0000256" key="4">
    <source>
        <dbReference type="ARBA" id="ARBA00022737"/>
    </source>
</evidence>
<dbReference type="OrthoDB" id="75720at2759"/>
<evidence type="ECO:0000256" key="7">
    <source>
        <dbReference type="SAM" id="Phobius"/>
    </source>
</evidence>
<evidence type="ECO:0000256" key="6">
    <source>
        <dbReference type="ARBA" id="ARBA00023136"/>
    </source>
</evidence>
<gene>
    <name evidence="8" type="ORF">BOTBODRAFT_40010</name>
</gene>
<dbReference type="InterPro" id="IPR005282">
    <property type="entry name" value="LC_transporter"/>
</dbReference>
<feature type="transmembrane region" description="Helical" evidence="7">
    <location>
        <begin position="12"/>
        <end position="33"/>
    </location>
</feature>
<sequence length="287" mass="31951">MVPSTLEILSQVIGWGYFFSWSISFYPQAILNWRRKSVEGLSIDYATLNALGHLSYAIYNANFYFNKHIRGTYRHRNEGNESSVHINDVAFAAHASLVSAFVLAQTLWYPRAPDQRLSSAISHALVAAAAALSTHLIFVFSGHAPFIDLLYSLAVFKLLASTVKYAPQALLNYKRKSTTGWSTAAFLLDFSGGFLSLIQLLLDAYIQHDWTCVTGNPAKFGLSALTILCNVIFIVQHFVLYKSNDPLDGRWARRSGSDIERSAGGRAEGERAPLLRRPTKEVVEDGR</sequence>
<feature type="transmembrane region" description="Helical" evidence="7">
    <location>
        <begin position="222"/>
        <end position="241"/>
    </location>
</feature>
<dbReference type="Gene3D" id="1.20.1280.290">
    <property type="match status" value="2"/>
</dbReference>
<dbReference type="PANTHER" id="PTHR13131:SF5">
    <property type="entry name" value="CYSTINOSIN"/>
    <property type="match status" value="1"/>
</dbReference>
<feature type="transmembrane region" description="Helical" evidence="7">
    <location>
        <begin position="120"/>
        <end position="140"/>
    </location>
</feature>
<feature type="transmembrane region" description="Helical" evidence="7">
    <location>
        <begin position="146"/>
        <end position="166"/>
    </location>
</feature>
<dbReference type="Proteomes" id="UP000027195">
    <property type="component" value="Unassembled WGS sequence"/>
</dbReference>
<dbReference type="GO" id="GO:0012505">
    <property type="term" value="C:endomembrane system"/>
    <property type="evidence" value="ECO:0007669"/>
    <property type="project" value="UniProtKB-SubCell"/>
</dbReference>
<evidence type="ECO:0000256" key="2">
    <source>
        <dbReference type="ARBA" id="ARBA00022448"/>
    </source>
</evidence>
<feature type="transmembrane region" description="Helical" evidence="7">
    <location>
        <begin position="178"/>
        <end position="202"/>
    </location>
</feature>
<evidence type="ECO:0000256" key="3">
    <source>
        <dbReference type="ARBA" id="ARBA00022692"/>
    </source>
</evidence>
<dbReference type="HOGENOM" id="CLU_046327_0_0_1"/>